<dbReference type="InterPro" id="IPR045090">
    <property type="entry name" value="Pept_M3A_M3B"/>
</dbReference>
<evidence type="ECO:0000313" key="9">
    <source>
        <dbReference type="EMBL" id="MEK8049052.1"/>
    </source>
</evidence>
<dbReference type="CDD" id="cd06456">
    <property type="entry name" value="M3A_DCP"/>
    <property type="match status" value="1"/>
</dbReference>
<dbReference type="Pfam" id="PF01432">
    <property type="entry name" value="Peptidase_M3"/>
    <property type="match status" value="1"/>
</dbReference>
<feature type="domain" description="Peptidase M3A/M3B catalytic" evidence="8">
    <location>
        <begin position="233"/>
        <end position="682"/>
    </location>
</feature>
<organism evidence="9 10">
    <name type="scientific">Pseudaquabacterium inlustre</name>
    <dbReference type="NCBI Taxonomy" id="2984192"/>
    <lineage>
        <taxon>Bacteria</taxon>
        <taxon>Pseudomonadati</taxon>
        <taxon>Pseudomonadota</taxon>
        <taxon>Betaproteobacteria</taxon>
        <taxon>Burkholderiales</taxon>
        <taxon>Sphaerotilaceae</taxon>
        <taxon>Pseudaquabacterium</taxon>
    </lineage>
</organism>
<gene>
    <name evidence="9" type="ORF">AACH10_02255</name>
</gene>
<evidence type="ECO:0000256" key="4">
    <source>
        <dbReference type="ARBA" id="ARBA00022801"/>
    </source>
</evidence>
<keyword evidence="5 7" id="KW-0862">Zinc</keyword>
<dbReference type="Gene3D" id="1.10.1370.40">
    <property type="match status" value="1"/>
</dbReference>
<dbReference type="InterPro" id="IPR024079">
    <property type="entry name" value="MetalloPept_cat_dom_sf"/>
</dbReference>
<keyword evidence="10" id="KW-1185">Reference proteome</keyword>
<evidence type="ECO:0000256" key="5">
    <source>
        <dbReference type="ARBA" id="ARBA00022833"/>
    </source>
</evidence>
<evidence type="ECO:0000259" key="8">
    <source>
        <dbReference type="Pfam" id="PF01432"/>
    </source>
</evidence>
<evidence type="ECO:0000256" key="3">
    <source>
        <dbReference type="ARBA" id="ARBA00022723"/>
    </source>
</evidence>
<dbReference type="Proteomes" id="UP001365405">
    <property type="component" value="Unassembled WGS sequence"/>
</dbReference>
<evidence type="ECO:0000313" key="10">
    <source>
        <dbReference type="Proteomes" id="UP001365405"/>
    </source>
</evidence>
<dbReference type="EMBL" id="JBBUTH010000001">
    <property type="protein sequence ID" value="MEK8049052.1"/>
    <property type="molecule type" value="Genomic_DNA"/>
</dbReference>
<dbReference type="PANTHER" id="PTHR43660:SF1">
    <property type="entry name" value="DIPEPTIDYL CARBOXYPEPTIDASE"/>
    <property type="match status" value="1"/>
</dbReference>
<sequence length="684" mass="75644">MDALTNPLLITGDDALALPAFDRIQAAHFGPAFERAMALHRADIAAITAQAAPPDFDNTVAAFDRAGALLARVEAVFHNLSASATTPELQAQQRALAAPLAAHWSAVLQDPALYARLAAVHARRAEAGLSPEQQRLCERLMRDFERAGAGLPEPARAEFATLAQRHAELTTRFAQNVLHDEAAYTLALPDEAAMAGLPEFVRAAARQAAAERGLDVPVITLSRSLIVPFLSFSRRRDLREAAWRAWVSRGEHDGEHDNRALVRDILALRRRQAALMGAACYADFKLADTMAQTRQRVWALLDEVWQRALPALGRERDLLRTAMAEAGVDHPLQAWDWRFWAERVRQQHYALDEAQLKPYFALPNMVAAAFECAQRLFGIVLRRRTDLQAYHPDVDVYEVLPEAGGAPLGLFLHDNFSRPSKRSGAWMSTLAVQHRNADAAGRAVPPVVLNNNNFAKAAPGQPTLLSPDDVRTLFHEFGHGLHGLLSDVGYRRLSGTHVLRDFVELPSQLMEHWGVEREVLRKHARHWQTGEPLPEALIDRLEAARRFGQGYETVRYTASAIVDLAAHEAAEPIDDIVAFEQQVMAARGLPADTGMNHRLPHFQHLFSGDSYAAGYYVYLWAEVLEADAFDAFTEAGSAFDAATAARLKACIFSRGDSVEPGAAFRAFRGRDAVIEPMLRERGLI</sequence>
<keyword evidence="2 7" id="KW-0645">Protease</keyword>
<dbReference type="PANTHER" id="PTHR43660">
    <property type="entry name" value="DIPEPTIDYL CARBOXYPEPTIDASE"/>
    <property type="match status" value="1"/>
</dbReference>
<proteinExistence type="inferred from homology"/>
<dbReference type="InterPro" id="IPR001567">
    <property type="entry name" value="Pept_M3A_M3B_dom"/>
</dbReference>
<dbReference type="Gene3D" id="3.40.390.10">
    <property type="entry name" value="Collagenase (Catalytic Domain)"/>
    <property type="match status" value="1"/>
</dbReference>
<dbReference type="InterPro" id="IPR034005">
    <property type="entry name" value="M3A_DCP"/>
</dbReference>
<accession>A0ABU9CEP8</accession>
<reference evidence="9 10" key="1">
    <citation type="submission" date="2024-04" db="EMBL/GenBank/DDBJ databases">
        <title>Novel species of the genus Ideonella isolated from streams.</title>
        <authorList>
            <person name="Lu H."/>
        </authorList>
    </citation>
    <scope>NUCLEOTIDE SEQUENCE [LARGE SCALE GENOMIC DNA]</scope>
    <source>
        <strain evidence="9 10">DXS22W</strain>
    </source>
</reference>
<evidence type="ECO:0000256" key="1">
    <source>
        <dbReference type="ARBA" id="ARBA00006040"/>
    </source>
</evidence>
<evidence type="ECO:0000256" key="6">
    <source>
        <dbReference type="ARBA" id="ARBA00023049"/>
    </source>
</evidence>
<dbReference type="Gene3D" id="1.10.1370.10">
    <property type="entry name" value="Neurolysin, domain 3"/>
    <property type="match status" value="1"/>
</dbReference>
<dbReference type="EC" id="3.4.24.-" evidence="9"/>
<dbReference type="SUPFAM" id="SSF55486">
    <property type="entry name" value="Metalloproteases ('zincins'), catalytic domain"/>
    <property type="match status" value="1"/>
</dbReference>
<keyword evidence="4 7" id="KW-0378">Hydrolase</keyword>
<evidence type="ECO:0000256" key="2">
    <source>
        <dbReference type="ARBA" id="ARBA00022670"/>
    </source>
</evidence>
<comment type="similarity">
    <text evidence="1 7">Belongs to the peptidase M3 family.</text>
</comment>
<comment type="caution">
    <text evidence="9">The sequence shown here is derived from an EMBL/GenBank/DDBJ whole genome shotgun (WGS) entry which is preliminary data.</text>
</comment>
<protein>
    <submittedName>
        <fullName evidence="9">M3 family metallopeptidase</fullName>
        <ecNumber evidence="9">3.4.24.-</ecNumber>
    </submittedName>
</protein>
<keyword evidence="3 7" id="KW-0479">Metal-binding</keyword>
<dbReference type="InterPro" id="IPR024077">
    <property type="entry name" value="Neurolysin/TOP_dom2"/>
</dbReference>
<dbReference type="RefSeq" id="WP_341408725.1">
    <property type="nucleotide sequence ID" value="NZ_JBBUTH010000001.1"/>
</dbReference>
<dbReference type="GO" id="GO:0016787">
    <property type="term" value="F:hydrolase activity"/>
    <property type="evidence" value="ECO:0007669"/>
    <property type="project" value="UniProtKB-KW"/>
</dbReference>
<evidence type="ECO:0000256" key="7">
    <source>
        <dbReference type="RuleBase" id="RU003435"/>
    </source>
</evidence>
<keyword evidence="6 7" id="KW-0482">Metalloprotease</keyword>
<name>A0ABU9CEP8_9BURK</name>
<comment type="cofactor">
    <cofactor evidence="7">
        <name>Zn(2+)</name>
        <dbReference type="ChEBI" id="CHEBI:29105"/>
    </cofactor>
    <text evidence="7">Binds 1 zinc ion.</text>
</comment>